<keyword evidence="3" id="KW-1185">Reference proteome</keyword>
<dbReference type="EMBL" id="BMLP01000001">
    <property type="protein sequence ID" value="GGO23286.1"/>
    <property type="molecule type" value="Genomic_DNA"/>
</dbReference>
<name>A0A917YGD8_9RHOB</name>
<evidence type="ECO:0000313" key="3">
    <source>
        <dbReference type="Proteomes" id="UP000598196"/>
    </source>
</evidence>
<keyword evidence="1" id="KW-0472">Membrane</keyword>
<dbReference type="OrthoDB" id="5514977at2"/>
<feature type="transmembrane region" description="Helical" evidence="1">
    <location>
        <begin position="12"/>
        <end position="31"/>
    </location>
</feature>
<comment type="caution">
    <text evidence="2">The sequence shown here is derived from an EMBL/GenBank/DDBJ whole genome shotgun (WGS) entry which is preliminary data.</text>
</comment>
<organism evidence="2 3">
    <name type="scientific">Gemmobacter aquaticus</name>
    <dbReference type="NCBI Taxonomy" id="490185"/>
    <lineage>
        <taxon>Bacteria</taxon>
        <taxon>Pseudomonadati</taxon>
        <taxon>Pseudomonadota</taxon>
        <taxon>Alphaproteobacteria</taxon>
        <taxon>Rhodobacterales</taxon>
        <taxon>Paracoccaceae</taxon>
        <taxon>Gemmobacter</taxon>
    </lineage>
</organism>
<keyword evidence="1" id="KW-0812">Transmembrane</keyword>
<dbReference type="RefSeq" id="WP_146286126.1">
    <property type="nucleotide sequence ID" value="NZ_BMLP01000001.1"/>
</dbReference>
<dbReference type="Proteomes" id="UP000598196">
    <property type="component" value="Unassembled WGS sequence"/>
</dbReference>
<gene>
    <name evidence="2" type="ORF">GCM10010991_00490</name>
</gene>
<sequence>MNMPEWFKPGAYGAVFGAAMLAVIGFNWGGWQTASGAEKQAAIRSTADVTAALVPVCLERSRSDPASVAKLETLRAAAPSGQPDLLMQTGWATPPGGDKADRSLARACLQAMTVASQ</sequence>
<proteinExistence type="predicted"/>
<dbReference type="AlphaFoldDB" id="A0A917YGD8"/>
<evidence type="ECO:0000256" key="1">
    <source>
        <dbReference type="SAM" id="Phobius"/>
    </source>
</evidence>
<accession>A0A917YGD8</accession>
<reference evidence="2 3" key="1">
    <citation type="journal article" date="2014" name="Int. J. Syst. Evol. Microbiol.">
        <title>Complete genome sequence of Corynebacterium casei LMG S-19264T (=DSM 44701T), isolated from a smear-ripened cheese.</title>
        <authorList>
            <consortium name="US DOE Joint Genome Institute (JGI-PGF)"/>
            <person name="Walter F."/>
            <person name="Albersmeier A."/>
            <person name="Kalinowski J."/>
            <person name="Ruckert C."/>
        </authorList>
    </citation>
    <scope>NUCLEOTIDE SEQUENCE [LARGE SCALE GENOMIC DNA]</scope>
    <source>
        <strain evidence="2 3">CGMCC 1.7029</strain>
    </source>
</reference>
<evidence type="ECO:0000313" key="2">
    <source>
        <dbReference type="EMBL" id="GGO23286.1"/>
    </source>
</evidence>
<protein>
    <submittedName>
        <fullName evidence="2">Uncharacterized protein</fullName>
    </submittedName>
</protein>
<keyword evidence="1" id="KW-1133">Transmembrane helix</keyword>